<feature type="region of interest" description="Disordered" evidence="1">
    <location>
        <begin position="531"/>
        <end position="553"/>
    </location>
</feature>
<dbReference type="PANTHER" id="PTHR12609">
    <property type="entry name" value="MICROTUBULE ASSOCIATED PROTEIN XMAP215"/>
    <property type="match status" value="1"/>
</dbReference>
<feature type="region of interest" description="Disordered" evidence="1">
    <location>
        <begin position="130"/>
        <end position="162"/>
    </location>
</feature>
<keyword evidence="3" id="KW-1185">Reference proteome</keyword>
<dbReference type="EMBL" id="CP045892">
    <property type="protein sequence ID" value="QQP52545.1"/>
    <property type="molecule type" value="Genomic_DNA"/>
</dbReference>
<dbReference type="AlphaFoldDB" id="A0A7T8HN65"/>
<dbReference type="OrthoDB" id="205662at2759"/>
<feature type="region of interest" description="Disordered" evidence="1">
    <location>
        <begin position="606"/>
        <end position="632"/>
    </location>
</feature>
<dbReference type="InterPro" id="IPR045110">
    <property type="entry name" value="XMAP215"/>
</dbReference>
<dbReference type="GO" id="GO:0007051">
    <property type="term" value="P:spindle organization"/>
    <property type="evidence" value="ECO:0007669"/>
    <property type="project" value="InterPro"/>
</dbReference>
<gene>
    <name evidence="2" type="ORF">FKW44_004726</name>
</gene>
<reference evidence="3" key="1">
    <citation type="submission" date="2021-01" db="EMBL/GenBank/DDBJ databases">
        <title>Caligus Genome Assembly.</title>
        <authorList>
            <person name="Gallardo-Escarate C."/>
        </authorList>
    </citation>
    <scope>NUCLEOTIDE SEQUENCE [LARGE SCALE GENOMIC DNA]</scope>
</reference>
<proteinExistence type="predicted"/>
<dbReference type="GO" id="GO:0046785">
    <property type="term" value="P:microtubule polymerization"/>
    <property type="evidence" value="ECO:0007669"/>
    <property type="project" value="InterPro"/>
</dbReference>
<feature type="compositionally biased region" description="Gly residues" evidence="1">
    <location>
        <begin position="538"/>
        <end position="550"/>
    </location>
</feature>
<dbReference type="GO" id="GO:0030951">
    <property type="term" value="P:establishment or maintenance of microtubule cytoskeleton polarity"/>
    <property type="evidence" value="ECO:0007669"/>
    <property type="project" value="InterPro"/>
</dbReference>
<protein>
    <submittedName>
        <fullName evidence="2">Cytoskeleton associated protein 5</fullName>
    </submittedName>
</protein>
<feature type="compositionally biased region" description="Low complexity" evidence="1">
    <location>
        <begin position="34"/>
        <end position="43"/>
    </location>
</feature>
<organism evidence="2 3">
    <name type="scientific">Caligus rogercresseyi</name>
    <name type="common">Sea louse</name>
    <dbReference type="NCBI Taxonomy" id="217165"/>
    <lineage>
        <taxon>Eukaryota</taxon>
        <taxon>Metazoa</taxon>
        <taxon>Ecdysozoa</taxon>
        <taxon>Arthropoda</taxon>
        <taxon>Crustacea</taxon>
        <taxon>Multicrustacea</taxon>
        <taxon>Hexanauplia</taxon>
        <taxon>Copepoda</taxon>
        <taxon>Siphonostomatoida</taxon>
        <taxon>Caligidae</taxon>
        <taxon>Caligus</taxon>
    </lineage>
</organism>
<feature type="compositionally biased region" description="Basic and acidic residues" evidence="1">
    <location>
        <begin position="9"/>
        <end position="21"/>
    </location>
</feature>
<evidence type="ECO:0000256" key="1">
    <source>
        <dbReference type="SAM" id="MobiDB-lite"/>
    </source>
</evidence>
<evidence type="ECO:0000313" key="2">
    <source>
        <dbReference type="EMBL" id="QQP52545.1"/>
    </source>
</evidence>
<feature type="region of interest" description="Disordered" evidence="1">
    <location>
        <begin position="412"/>
        <end position="438"/>
    </location>
</feature>
<feature type="region of interest" description="Disordered" evidence="1">
    <location>
        <begin position="1"/>
        <end position="88"/>
    </location>
</feature>
<evidence type="ECO:0000313" key="3">
    <source>
        <dbReference type="Proteomes" id="UP000595437"/>
    </source>
</evidence>
<feature type="region of interest" description="Disordered" evidence="1">
    <location>
        <begin position="572"/>
        <end position="591"/>
    </location>
</feature>
<feature type="compositionally biased region" description="Polar residues" evidence="1">
    <location>
        <begin position="610"/>
        <end position="630"/>
    </location>
</feature>
<dbReference type="Proteomes" id="UP000595437">
    <property type="component" value="Chromosome 3"/>
</dbReference>
<accession>A0A7T8HN65</accession>
<dbReference type="GO" id="GO:0051010">
    <property type="term" value="F:microtubule plus-end binding"/>
    <property type="evidence" value="ECO:0007669"/>
    <property type="project" value="InterPro"/>
</dbReference>
<name>A0A7T8HN65_CALRO</name>
<sequence length="645" mass="71011">MYKMIGNLPEKDMTMLEERIKRASKTRQPPSNEQQAPQTQAHQPSPPPASSNKNANIPKPGGGRSIPSRSARAQRTLGGGSPSRPMSGAFTLNYEEIEAVSEHRMSESGPRLVRHNLDDIFGDVSLPKTQTSKATFSSPPPHTATTHGGSNNYHHSSHTSPLSENSEVYEALDLIISQVFSLDIKTALNALTQLDDLIKDHEKVHLIKNRLDQFLLACCNKYKHVIFTMMPTDNCNEKDVIKLFQFTTMALMSLYHRSDITKNTSLASLHDLIELPEISSLIKAMNVLTIKIVDRSNHTNVTCAFVRLLKKSVPTSGLRPKFADLVMNLDQWMPELQIDVLLAELHEFLKAYPQSYWKMQDTDTHLRTVKTIVHMLAKSKGPDIMNYLGKIQDPENSDLLPYLQKIMHSVSAGGEDGRKTGSNGSHSSSGKHSRFSKTDHETLAEIFKKIGQKDLTKQGLEELYNFKQANPQADLEPFFARSSQYFRDFIEKGLKKIEMEVKGGSLGGGGNANLSAPNHSHGSSRFVLSDNVSAEGSGSSGVGGVGGGSGSSSSGQAHAFFLDRLKRLRTAGGLDNDDVGQENKAGGANSHMRLYAPRKVDARLLDTPSGIPTSTHSSTRSNIPESSTQIEDIRKRLEKIKQSAF</sequence>
<feature type="compositionally biased region" description="Low complexity" evidence="1">
    <location>
        <begin position="146"/>
        <end position="160"/>
    </location>
</feature>
<dbReference type="GO" id="GO:0061863">
    <property type="term" value="F:microtubule plus end polymerase"/>
    <property type="evidence" value="ECO:0007669"/>
    <property type="project" value="InterPro"/>
</dbReference>